<reference evidence="1" key="1">
    <citation type="journal article" date="2021" name="Proc. Natl. Acad. Sci. U.S.A.">
        <title>A Catalog of Tens of Thousands of Viruses from Human Metagenomes Reveals Hidden Associations with Chronic Diseases.</title>
        <authorList>
            <person name="Tisza M.J."/>
            <person name="Buck C.B."/>
        </authorList>
    </citation>
    <scope>NUCLEOTIDE SEQUENCE</scope>
    <source>
        <strain evidence="1">CtTVN2</strain>
    </source>
</reference>
<dbReference type="EMBL" id="BK032551">
    <property type="protein sequence ID" value="DAF47197.1"/>
    <property type="molecule type" value="Genomic_DNA"/>
</dbReference>
<proteinExistence type="predicted"/>
<accession>A0A8S5S830</accession>
<sequence length="64" mass="7487">MHPNHITGSIRCHLNPYQSVAGRCWSLTFVLLRCWSFLFIARHYTPCETVLHRPPPCETICIDF</sequence>
<protein>
    <submittedName>
        <fullName evidence="1">Uncharacterized protein</fullName>
    </submittedName>
</protein>
<name>A0A8S5S830_9CAUD</name>
<evidence type="ECO:0000313" key="1">
    <source>
        <dbReference type="EMBL" id="DAF47197.1"/>
    </source>
</evidence>
<organism evidence="1">
    <name type="scientific">Caudovirales sp. ctTVN2</name>
    <dbReference type="NCBI Taxonomy" id="2827634"/>
    <lineage>
        <taxon>Viruses</taxon>
        <taxon>Duplodnaviria</taxon>
        <taxon>Heunggongvirae</taxon>
        <taxon>Uroviricota</taxon>
        <taxon>Caudoviricetes</taxon>
    </lineage>
</organism>